<protein>
    <recommendedName>
        <fullName evidence="6">Competence protein CoiA-like family protein</fullName>
    </recommendedName>
</protein>
<feature type="domain" description="DUF7829" evidence="2">
    <location>
        <begin position="382"/>
        <end position="547"/>
    </location>
</feature>
<dbReference type="Pfam" id="PF25167">
    <property type="entry name" value="DUF7829"/>
    <property type="match status" value="1"/>
</dbReference>
<dbReference type="RefSeq" id="WP_062176653.1">
    <property type="nucleotide sequence ID" value="NZ_BBXL01000002.1"/>
</dbReference>
<proteinExistence type="predicted"/>
<name>A0A1M4W5A5_9BACT</name>
<evidence type="ECO:0000313" key="5">
    <source>
        <dbReference type="Proteomes" id="UP000184480"/>
    </source>
</evidence>
<dbReference type="STRING" id="1346286.SAMN05444362_102130"/>
<evidence type="ECO:0008006" key="6">
    <source>
        <dbReference type="Google" id="ProtNLM"/>
    </source>
</evidence>
<organism evidence="4 5">
    <name type="scientific">Dysgonomonas macrotermitis</name>
    <dbReference type="NCBI Taxonomy" id="1346286"/>
    <lineage>
        <taxon>Bacteria</taxon>
        <taxon>Pseudomonadati</taxon>
        <taxon>Bacteroidota</taxon>
        <taxon>Bacteroidia</taxon>
        <taxon>Bacteroidales</taxon>
        <taxon>Dysgonomonadaceae</taxon>
        <taxon>Dysgonomonas</taxon>
    </lineage>
</organism>
<gene>
    <name evidence="4" type="ORF">SAMN05444362_102130</name>
</gene>
<keyword evidence="5" id="KW-1185">Reference proteome</keyword>
<evidence type="ECO:0000259" key="3">
    <source>
        <dbReference type="Pfam" id="PF25169"/>
    </source>
</evidence>
<evidence type="ECO:0000259" key="2">
    <source>
        <dbReference type="Pfam" id="PF25167"/>
    </source>
</evidence>
<evidence type="ECO:0000313" key="4">
    <source>
        <dbReference type="EMBL" id="SHE76387.1"/>
    </source>
</evidence>
<dbReference type="InterPro" id="IPR046099">
    <property type="entry name" value="DUF6035"/>
</dbReference>
<dbReference type="InterPro" id="IPR057151">
    <property type="entry name" value="DUF7829"/>
</dbReference>
<feature type="domain" description="DUF6035" evidence="1">
    <location>
        <begin position="109"/>
        <end position="287"/>
    </location>
</feature>
<accession>A0A1M4W5A5</accession>
<dbReference type="Proteomes" id="UP000184480">
    <property type="component" value="Unassembled WGS sequence"/>
</dbReference>
<dbReference type="OrthoDB" id="1302950at2"/>
<evidence type="ECO:0000259" key="1">
    <source>
        <dbReference type="Pfam" id="PF19500"/>
    </source>
</evidence>
<dbReference type="InterPro" id="IPR057152">
    <property type="entry name" value="DUF7830"/>
</dbReference>
<feature type="domain" description="DUF7830" evidence="3">
    <location>
        <begin position="30"/>
        <end position="98"/>
    </location>
</feature>
<sequence length="596" mass="70785">MDNKHPTIEEVIRQEDGQWIIIKSVDSFKDQHLPKRKLELFEIRQHIINELKEGRAPYICSCCKIPVKISGGAPGEGTQSLHFRHAQRNSNCIYNDPSKYTREQILCMKFNGAKEGYKHEYLKNTIASILNEDMNYLPLKVEVEKVVRSQQVSKEWRKPDIRAIYPDKKIVFELQIASTFVDVILERSSFYKQEKSYLIWVLDEFSTDLKEQTFSQTDILVSSNYNVFVFDKEMEELSTKSNRLHLKCNYVYHTVQRDKLSPPLWGIEIITLQQIHYDKKYRVYFYNTEGKKEELLEEIENKTQIAEDQSAIDITDYHPAQYYFQRKRNIQIEDLRLINEIRSCEEKNEYGKIEAAFRRMDDYDLGSFSFLIQDLITDYYFNSKSFYFLCFIFQEYRLHIDLNQLNDEKFGYSPLRTLLVRGFEQNVFYNLLQSFFVRGYIPEEEDKITISSYIRESLEKNLSVDTDLLILERYSIALQYIRLFESELKCFNILYNYRTKHFILRVLSVLINQIIGTKQKSFSAIVNDIIVNNLEYSHLFIIAMQSARGKKNDYGKNGTKLLVRFDKSKINHDLDDVFQAIFPNIPWKEKIETLLN</sequence>
<dbReference type="AlphaFoldDB" id="A0A1M4W5A5"/>
<dbReference type="Pfam" id="PF25169">
    <property type="entry name" value="DUF7830"/>
    <property type="match status" value="1"/>
</dbReference>
<dbReference type="Pfam" id="PF19500">
    <property type="entry name" value="DUF6035"/>
    <property type="match status" value="1"/>
</dbReference>
<reference evidence="5" key="1">
    <citation type="submission" date="2016-11" db="EMBL/GenBank/DDBJ databases">
        <authorList>
            <person name="Varghese N."/>
            <person name="Submissions S."/>
        </authorList>
    </citation>
    <scope>NUCLEOTIDE SEQUENCE [LARGE SCALE GENOMIC DNA]</scope>
    <source>
        <strain evidence="5">DSM 27370</strain>
    </source>
</reference>
<dbReference type="EMBL" id="FQUC01000002">
    <property type="protein sequence ID" value="SHE76387.1"/>
    <property type="molecule type" value="Genomic_DNA"/>
</dbReference>